<reference evidence="3 4" key="1">
    <citation type="submission" date="2016-02" db="EMBL/GenBank/DDBJ databases">
        <title>Discovery of a natural microsporidian pathogen with a broad tissue tropism in Caenorhabditis elegans.</title>
        <authorList>
            <person name="Luallen R.J."/>
            <person name="Reinke A.W."/>
            <person name="Tong L."/>
            <person name="Botts M.R."/>
            <person name="Felix M.-A."/>
            <person name="Troemel E.R."/>
        </authorList>
    </citation>
    <scope>NUCLEOTIDE SEQUENCE [LARGE SCALE GENOMIC DNA]</scope>
    <source>
        <strain evidence="3 4">JUm2807</strain>
    </source>
</reference>
<keyword evidence="2" id="KW-0732">Signal</keyword>
<feature type="signal peptide" evidence="2">
    <location>
        <begin position="1"/>
        <end position="17"/>
    </location>
</feature>
<gene>
    <name evidence="3" type="ORF">NEDG_00954</name>
</gene>
<sequence length="676" mass="77399">MRQLLGALFLLYQAVLSSIYQSPCPWYPNPGIAAQNTGPMVFGPNPGHQEMVLVENGGIPMGWPAYPTNGPDMPFKNANPPMFVPHPLLFKPVLIYYQPNPVDLLPAQHEVQEAPPAEPQKQTGGRERERRDYCPNIKKDLLFGRVQIQNDLKQKIAGIKRGTPDQTNQPSPPMDKDMRRKKIRQMVNGFLADHHFLFDHLEKSFGRSYEQVQLVNYLRCYSPLDYRKKPVFLRYMATNHTTPVVQTLARTMEHHKHTGRGVISRISAGEGVVPELAQHTVSAVFELDASQKEMINEIEKNLIFGTERPHPENLLLEVYDFFAKLIHYASKHGHQNIWKSNPVFSRVLDLGVFSMLSMFQEVEAVFIKNFRIIKSAILSIPLDETKALGRSLYASTPPGTPGNSEKHSNREEPAFMSLFSRADALEYIQQMFTVFLQYFTDAYLIQIDGLTRILTDENYNKSMKQSNARQNTTLVENACFSHLVGELVTQMKSYLATLPSYPNRTHEGRRSTFRTAIKVVKMKPKTTPNPAHGQHDSMHALAIIAYLSEYETILHYFLHLMFYQQVLIPEQSMPIKIQTGHITAYNICGLLDQEFAKYAQQSNKLNLYWPQGLGALQMLRKVRYHISCLNRAHAAPRSNCHILSRMNFRMKKSHLNYYQSLFFNLTKSLNTPTDSD</sequence>
<feature type="region of interest" description="Disordered" evidence="1">
    <location>
        <begin position="157"/>
        <end position="177"/>
    </location>
</feature>
<evidence type="ECO:0000256" key="2">
    <source>
        <dbReference type="SAM" id="SignalP"/>
    </source>
</evidence>
<accession>A0A177EA74</accession>
<dbReference type="RefSeq" id="XP_067543560.1">
    <property type="nucleotide sequence ID" value="XM_067688372.1"/>
</dbReference>
<dbReference type="EMBL" id="LTDL01000042">
    <property type="protein sequence ID" value="OAG28815.1"/>
    <property type="molecule type" value="Genomic_DNA"/>
</dbReference>
<feature type="chain" id="PRO_5008060235" evidence="2">
    <location>
        <begin position="18"/>
        <end position="676"/>
    </location>
</feature>
<protein>
    <submittedName>
        <fullName evidence="3">Uncharacterized protein</fullName>
    </submittedName>
</protein>
<feature type="region of interest" description="Disordered" evidence="1">
    <location>
        <begin position="109"/>
        <end position="130"/>
    </location>
</feature>
<evidence type="ECO:0000256" key="1">
    <source>
        <dbReference type="SAM" id="MobiDB-lite"/>
    </source>
</evidence>
<dbReference type="AlphaFoldDB" id="A0A177EA74"/>
<organism evidence="3 4">
    <name type="scientific">Nematocida displodere</name>
    <dbReference type="NCBI Taxonomy" id="1805483"/>
    <lineage>
        <taxon>Eukaryota</taxon>
        <taxon>Fungi</taxon>
        <taxon>Fungi incertae sedis</taxon>
        <taxon>Microsporidia</taxon>
        <taxon>Nematocida</taxon>
    </lineage>
</organism>
<name>A0A177EA74_9MICR</name>
<proteinExistence type="predicted"/>
<keyword evidence="4" id="KW-1185">Reference proteome</keyword>
<dbReference type="Proteomes" id="UP000185944">
    <property type="component" value="Unassembled WGS sequence"/>
</dbReference>
<comment type="caution">
    <text evidence="3">The sequence shown here is derived from an EMBL/GenBank/DDBJ whole genome shotgun (WGS) entry which is preliminary data.</text>
</comment>
<dbReference type="GeneID" id="93647304"/>
<evidence type="ECO:0000313" key="3">
    <source>
        <dbReference type="EMBL" id="OAG28815.1"/>
    </source>
</evidence>
<dbReference type="VEuPathDB" id="MicrosporidiaDB:NEDG_00954"/>
<evidence type="ECO:0000313" key="4">
    <source>
        <dbReference type="Proteomes" id="UP000185944"/>
    </source>
</evidence>